<dbReference type="Gene3D" id="3.30.540.10">
    <property type="entry name" value="Fructose-1,6-Bisphosphatase, subunit A, domain 1"/>
    <property type="match status" value="1"/>
</dbReference>
<evidence type="ECO:0000256" key="2">
    <source>
        <dbReference type="ARBA" id="ARBA00022842"/>
    </source>
</evidence>
<dbReference type="PROSITE" id="PS00629">
    <property type="entry name" value="IMP_1"/>
    <property type="match status" value="1"/>
</dbReference>
<dbReference type="GO" id="GO:0008441">
    <property type="term" value="F:3'(2'),5'-bisphosphate nucleotidase activity"/>
    <property type="evidence" value="ECO:0007669"/>
    <property type="project" value="InterPro"/>
</dbReference>
<dbReference type="GO" id="GO:0050427">
    <property type="term" value="P:3'-phosphoadenosine 5'-phosphosulfate metabolic process"/>
    <property type="evidence" value="ECO:0007669"/>
    <property type="project" value="TreeGrafter"/>
</dbReference>
<proteinExistence type="inferred from homology"/>
<dbReference type="Pfam" id="PF00459">
    <property type="entry name" value="Inositol_P"/>
    <property type="match status" value="1"/>
</dbReference>
<keyword evidence="1" id="KW-0479">Metal-binding</keyword>
<dbReference type="AlphaFoldDB" id="A0A381QIM9"/>
<dbReference type="InterPro" id="IPR000760">
    <property type="entry name" value="Inositol_monophosphatase-like"/>
</dbReference>
<name>A0A381QIM9_9ZZZZ</name>
<dbReference type="GO" id="GO:0000103">
    <property type="term" value="P:sulfate assimilation"/>
    <property type="evidence" value="ECO:0007669"/>
    <property type="project" value="TreeGrafter"/>
</dbReference>
<dbReference type="Gene3D" id="3.40.190.80">
    <property type="match status" value="1"/>
</dbReference>
<dbReference type="NCBIfam" id="TIGR01331">
    <property type="entry name" value="bisphos_cysQ"/>
    <property type="match status" value="1"/>
</dbReference>
<evidence type="ECO:0008006" key="4">
    <source>
        <dbReference type="Google" id="ProtNLM"/>
    </source>
</evidence>
<dbReference type="SUPFAM" id="SSF56655">
    <property type="entry name" value="Carbohydrate phosphatase"/>
    <property type="match status" value="1"/>
</dbReference>
<dbReference type="InterPro" id="IPR006240">
    <property type="entry name" value="CysQ"/>
</dbReference>
<keyword evidence="2" id="KW-0460">Magnesium</keyword>
<dbReference type="HAMAP" id="MF_02095">
    <property type="entry name" value="CysQ"/>
    <property type="match status" value="1"/>
</dbReference>
<reference evidence="3" key="1">
    <citation type="submission" date="2018-05" db="EMBL/GenBank/DDBJ databases">
        <authorList>
            <person name="Lanie J.A."/>
            <person name="Ng W.-L."/>
            <person name="Kazmierczak K.M."/>
            <person name="Andrzejewski T.M."/>
            <person name="Davidsen T.M."/>
            <person name="Wayne K.J."/>
            <person name="Tettelin H."/>
            <person name="Glass J.I."/>
            <person name="Rusch D."/>
            <person name="Podicherti R."/>
            <person name="Tsui H.-C.T."/>
            <person name="Winkler M.E."/>
        </authorList>
    </citation>
    <scope>NUCLEOTIDE SEQUENCE</scope>
</reference>
<accession>A0A381QIM9</accession>
<dbReference type="CDD" id="cd01638">
    <property type="entry name" value="CysQ"/>
    <property type="match status" value="1"/>
</dbReference>
<evidence type="ECO:0000313" key="3">
    <source>
        <dbReference type="EMBL" id="SUZ79192.1"/>
    </source>
</evidence>
<evidence type="ECO:0000256" key="1">
    <source>
        <dbReference type="ARBA" id="ARBA00022723"/>
    </source>
</evidence>
<protein>
    <recommendedName>
        <fullName evidence="4">3'(2'),5'-bisphosphate nucleotidase</fullName>
    </recommendedName>
</protein>
<dbReference type="PRINTS" id="PR00377">
    <property type="entry name" value="IMPHPHTASES"/>
</dbReference>
<dbReference type="GO" id="GO:0000287">
    <property type="term" value="F:magnesium ion binding"/>
    <property type="evidence" value="ECO:0007669"/>
    <property type="project" value="InterPro"/>
</dbReference>
<dbReference type="EMBL" id="UINC01001377">
    <property type="protein sequence ID" value="SUZ79192.1"/>
    <property type="molecule type" value="Genomic_DNA"/>
</dbReference>
<dbReference type="PANTHER" id="PTHR43028">
    <property type="entry name" value="3'(2'),5'-BISPHOSPHATE NUCLEOTIDASE 1"/>
    <property type="match status" value="1"/>
</dbReference>
<dbReference type="PANTHER" id="PTHR43028:SF5">
    <property type="entry name" value="3'(2'),5'-BISPHOSPHATE NUCLEOTIDASE 1"/>
    <property type="match status" value="1"/>
</dbReference>
<organism evidence="3">
    <name type="scientific">marine metagenome</name>
    <dbReference type="NCBI Taxonomy" id="408172"/>
    <lineage>
        <taxon>unclassified sequences</taxon>
        <taxon>metagenomes</taxon>
        <taxon>ecological metagenomes</taxon>
    </lineage>
</organism>
<feature type="non-terminal residue" evidence="3">
    <location>
        <position position="1"/>
    </location>
</feature>
<sequence length="260" mass="28365">VVRAGSEILDVYGTAFDVESKSDDSPLTEADLRANRVIVDGLSAIDPAIPVISEESDAPSYSVRRTWRRYWLVDPLDGTREFVNRNGEFTVNIALIEDGEPVLGIVGAPVQGDVYIGDVNKQEAFRIVGSSRQSITTRELGDDGITVVTSRSHGSERLERYLESLIPIFGRVDRIAMGSSLKLCLLAEGRADFYPRLGPTSEWDIGAAQAVLRAAGGSVTQMDGSVLRYNTKASLLNPEFFAVGDASLNWNERLPPMTDN</sequence>
<dbReference type="InterPro" id="IPR020583">
    <property type="entry name" value="Inositol_monoP_metal-BS"/>
</dbReference>
<gene>
    <name evidence="3" type="ORF">METZ01_LOCUS32046</name>
</gene>
<dbReference type="InterPro" id="IPR050725">
    <property type="entry name" value="CysQ/Inositol_MonoPase"/>
</dbReference>